<comment type="caution">
    <text evidence="3">The sequence shown here is derived from an EMBL/GenBank/DDBJ whole genome shotgun (WGS) entry which is preliminary data.</text>
</comment>
<gene>
    <name evidence="3" type="ORF">FYJ59_00140</name>
</gene>
<evidence type="ECO:0000313" key="4">
    <source>
        <dbReference type="Proteomes" id="UP000476055"/>
    </source>
</evidence>
<evidence type="ECO:0000313" key="3">
    <source>
        <dbReference type="EMBL" id="MST56673.1"/>
    </source>
</evidence>
<sequence length="511" mass="57139">MKKYLLFDLDGTLTDPKIGITTCVQYALHSFGIEEPDLDKLEPFIGPPLRDSFMEFYGFTAEQAEEAVAKYRERFQDTGLFENEVYDGIPEMLKTLQSKGYFLAVASSKPQVYVERILEHFDLKKYFSVVVGSELDGRRETKDQVVQETLRQLFGENPVDPAQVYMIGDRKFDVEGARALGVESVGVTYGYGSKEELKEAKADYIVQSVEELEKFLLRGSEELLNGNPDNKKKNPMYQRIWTMVYSFLMFILVRNAVQYALLALLYQLAQSGASGGLVDLLILRDETGAYNGYSGDVSSIISALGFIGGAIAVWSTAKMLIDKNKEDMHLSHLKKEGKSKYVLLTVATIGAVIGCNLLFELLGVTNKSEAYTEVAAQQYSAHFIVGILVFGFISPIAEELLFRGVIYGYLRRFMDIKLAIALSALIFGVYHMNYVQGVYGFLIGCLMAYAYEYFGEFKMAVFVHVASNVLAYCLSYTAIAVTGFVSWPVCVIFLAVAVVSLGMLHKQKNIF</sequence>
<organism evidence="3 4">
    <name type="scientific">Waltera intestinalis</name>
    <dbReference type="NCBI Taxonomy" id="2606635"/>
    <lineage>
        <taxon>Bacteria</taxon>
        <taxon>Bacillati</taxon>
        <taxon>Bacillota</taxon>
        <taxon>Clostridia</taxon>
        <taxon>Lachnospirales</taxon>
        <taxon>Lachnospiraceae</taxon>
        <taxon>Waltera</taxon>
    </lineage>
</organism>
<keyword evidence="1" id="KW-0472">Membrane</keyword>
<evidence type="ECO:0000259" key="2">
    <source>
        <dbReference type="Pfam" id="PF02517"/>
    </source>
</evidence>
<keyword evidence="3" id="KW-0378">Hydrolase</keyword>
<dbReference type="SUPFAM" id="SSF56784">
    <property type="entry name" value="HAD-like"/>
    <property type="match status" value="1"/>
</dbReference>
<dbReference type="GO" id="GO:0004175">
    <property type="term" value="F:endopeptidase activity"/>
    <property type="evidence" value="ECO:0007669"/>
    <property type="project" value="UniProtKB-ARBA"/>
</dbReference>
<evidence type="ECO:0000256" key="1">
    <source>
        <dbReference type="SAM" id="Phobius"/>
    </source>
</evidence>
<feature type="transmembrane region" description="Helical" evidence="1">
    <location>
        <begin position="485"/>
        <end position="504"/>
    </location>
</feature>
<dbReference type="InterPro" id="IPR023214">
    <property type="entry name" value="HAD_sf"/>
</dbReference>
<dbReference type="PANTHER" id="PTHR43434">
    <property type="entry name" value="PHOSPHOGLYCOLATE PHOSPHATASE"/>
    <property type="match status" value="1"/>
</dbReference>
<accession>A0A6L5YF07</accession>
<dbReference type="Pfam" id="PF13419">
    <property type="entry name" value="HAD_2"/>
    <property type="match status" value="1"/>
</dbReference>
<reference evidence="3 4" key="1">
    <citation type="submission" date="2019-08" db="EMBL/GenBank/DDBJ databases">
        <title>In-depth cultivation of the pig gut microbiome towards novel bacterial diversity and tailored functional studies.</title>
        <authorList>
            <person name="Wylensek D."/>
            <person name="Hitch T.C.A."/>
            <person name="Clavel T."/>
        </authorList>
    </citation>
    <scope>NUCLEOTIDE SEQUENCE [LARGE SCALE GENOMIC DNA]</scope>
    <source>
        <strain evidence="3 4">WCA3-601-WT-6H</strain>
    </source>
</reference>
<dbReference type="GO" id="GO:0080120">
    <property type="term" value="P:CAAX-box protein maturation"/>
    <property type="evidence" value="ECO:0007669"/>
    <property type="project" value="UniProtKB-ARBA"/>
</dbReference>
<dbReference type="EMBL" id="VUMU01000001">
    <property type="protein sequence ID" value="MST56673.1"/>
    <property type="molecule type" value="Genomic_DNA"/>
</dbReference>
<dbReference type="Pfam" id="PF02517">
    <property type="entry name" value="Rce1-like"/>
    <property type="match status" value="1"/>
</dbReference>
<dbReference type="CDD" id="cd04302">
    <property type="entry name" value="HAD_5NT"/>
    <property type="match status" value="1"/>
</dbReference>
<dbReference type="Gene3D" id="3.40.50.1000">
    <property type="entry name" value="HAD superfamily/HAD-like"/>
    <property type="match status" value="1"/>
</dbReference>
<dbReference type="InterPro" id="IPR050155">
    <property type="entry name" value="HAD-like_hydrolase_sf"/>
</dbReference>
<name>A0A6L5YF07_9FIRM</name>
<feature type="domain" description="CAAX prenyl protease 2/Lysostaphin resistance protein A-like" evidence="2">
    <location>
        <begin position="382"/>
        <end position="469"/>
    </location>
</feature>
<dbReference type="InterPro" id="IPR041492">
    <property type="entry name" value="HAD_2"/>
</dbReference>
<dbReference type="Proteomes" id="UP000476055">
    <property type="component" value="Unassembled WGS sequence"/>
</dbReference>
<feature type="transmembrane region" description="Helical" evidence="1">
    <location>
        <begin position="240"/>
        <end position="266"/>
    </location>
</feature>
<feature type="transmembrane region" description="Helical" evidence="1">
    <location>
        <begin position="300"/>
        <end position="321"/>
    </location>
</feature>
<keyword evidence="1" id="KW-0812">Transmembrane</keyword>
<dbReference type="RefSeq" id="WP_154494782.1">
    <property type="nucleotide sequence ID" value="NZ_VUMU01000001.1"/>
</dbReference>
<dbReference type="GO" id="GO:0005829">
    <property type="term" value="C:cytosol"/>
    <property type="evidence" value="ECO:0007669"/>
    <property type="project" value="TreeGrafter"/>
</dbReference>
<proteinExistence type="predicted"/>
<feature type="transmembrane region" description="Helical" evidence="1">
    <location>
        <begin position="341"/>
        <end position="359"/>
    </location>
</feature>
<dbReference type="PANTHER" id="PTHR43434:SF20">
    <property type="entry name" value="5'-NUCLEOTIDASE"/>
    <property type="match status" value="1"/>
</dbReference>
<dbReference type="InterPro" id="IPR023198">
    <property type="entry name" value="PGP-like_dom2"/>
</dbReference>
<dbReference type="FunFam" id="3.40.50.1000:FF:000022">
    <property type="entry name" value="Phosphoglycolate phosphatase"/>
    <property type="match status" value="1"/>
</dbReference>
<dbReference type="SFLD" id="SFLDG01129">
    <property type="entry name" value="C1.5:_HAD__Beta-PGM__Phosphata"/>
    <property type="match status" value="1"/>
</dbReference>
<keyword evidence="1" id="KW-1133">Transmembrane helix</keyword>
<dbReference type="GO" id="GO:0004713">
    <property type="term" value="F:protein tyrosine kinase activity"/>
    <property type="evidence" value="ECO:0007669"/>
    <property type="project" value="TreeGrafter"/>
</dbReference>
<dbReference type="AlphaFoldDB" id="A0A6L5YF07"/>
<dbReference type="SFLD" id="SFLDS00003">
    <property type="entry name" value="Haloacid_Dehalogenase"/>
    <property type="match status" value="1"/>
</dbReference>
<feature type="transmembrane region" description="Helical" evidence="1">
    <location>
        <begin position="379"/>
        <end position="402"/>
    </location>
</feature>
<keyword evidence="4" id="KW-1185">Reference proteome</keyword>
<protein>
    <submittedName>
        <fullName evidence="3">HAD hydrolase-like protein</fullName>
    </submittedName>
</protein>
<dbReference type="SFLD" id="SFLDG01135">
    <property type="entry name" value="C1.5.6:_HAD__Beta-PGM__Phospha"/>
    <property type="match status" value="1"/>
</dbReference>
<dbReference type="InterPro" id="IPR036412">
    <property type="entry name" value="HAD-like_sf"/>
</dbReference>
<dbReference type="Gene3D" id="1.10.150.240">
    <property type="entry name" value="Putative phosphatase, domain 2"/>
    <property type="match status" value="1"/>
</dbReference>
<dbReference type="InterPro" id="IPR003675">
    <property type="entry name" value="Rce1/LyrA-like_dom"/>
</dbReference>
<feature type="transmembrane region" description="Helical" evidence="1">
    <location>
        <begin position="461"/>
        <end position="479"/>
    </location>
</feature>